<keyword evidence="1" id="KW-0479">Metal-binding</keyword>
<feature type="region of interest" description="Disordered" evidence="2">
    <location>
        <begin position="174"/>
        <end position="312"/>
    </location>
</feature>
<dbReference type="PANTHER" id="PTHR21354:SF0">
    <property type="entry name" value="ZINC FINGER PROTEIN 511"/>
    <property type="match status" value="1"/>
</dbReference>
<accession>A0A914ARV3</accession>
<dbReference type="InterPro" id="IPR013087">
    <property type="entry name" value="Znf_C2H2_type"/>
</dbReference>
<evidence type="ECO:0000259" key="3">
    <source>
        <dbReference type="PROSITE" id="PS50157"/>
    </source>
</evidence>
<dbReference type="GO" id="GO:0008270">
    <property type="term" value="F:zinc ion binding"/>
    <property type="evidence" value="ECO:0007669"/>
    <property type="project" value="UniProtKB-KW"/>
</dbReference>
<feature type="compositionally biased region" description="Polar residues" evidence="2">
    <location>
        <begin position="203"/>
        <end position="217"/>
    </location>
</feature>
<dbReference type="Pfam" id="PF00096">
    <property type="entry name" value="zf-C2H2"/>
    <property type="match status" value="1"/>
</dbReference>
<evidence type="ECO:0000313" key="5">
    <source>
        <dbReference type="Proteomes" id="UP000887568"/>
    </source>
</evidence>
<protein>
    <recommendedName>
        <fullName evidence="3">C2H2-type domain-containing protein</fullName>
    </recommendedName>
</protein>
<name>A0A914ARV3_PATMI</name>
<reference evidence="4" key="1">
    <citation type="submission" date="2022-11" db="UniProtKB">
        <authorList>
            <consortium name="EnsemblMetazoa"/>
        </authorList>
    </citation>
    <scope>IDENTIFICATION</scope>
</reference>
<dbReference type="GeneID" id="119736161"/>
<dbReference type="PROSITE" id="PS50157">
    <property type="entry name" value="ZINC_FINGER_C2H2_2"/>
    <property type="match status" value="1"/>
</dbReference>
<dbReference type="EnsemblMetazoa" id="XM_038210183.1">
    <property type="protein sequence ID" value="XP_038066111.1"/>
    <property type="gene ID" value="LOC119736161"/>
</dbReference>
<evidence type="ECO:0000313" key="4">
    <source>
        <dbReference type="EnsemblMetazoa" id="XP_038066111.1"/>
    </source>
</evidence>
<keyword evidence="1" id="KW-0862">Zinc</keyword>
<dbReference type="OMA" id="DGDICRH"/>
<dbReference type="PANTHER" id="PTHR21354">
    <property type="entry name" value="ZINC FINGER PROTEIN 511"/>
    <property type="match status" value="1"/>
</dbReference>
<keyword evidence="5" id="KW-1185">Reference proteome</keyword>
<dbReference type="InterPro" id="IPR039258">
    <property type="entry name" value="ZNF511"/>
</dbReference>
<feature type="compositionally biased region" description="Polar residues" evidence="2">
    <location>
        <begin position="293"/>
        <end position="312"/>
    </location>
</feature>
<feature type="region of interest" description="Disordered" evidence="2">
    <location>
        <begin position="1"/>
        <end position="23"/>
    </location>
</feature>
<dbReference type="RefSeq" id="XP_038066111.1">
    <property type="nucleotide sequence ID" value="XM_038210183.1"/>
</dbReference>
<proteinExistence type="predicted"/>
<dbReference type="SMART" id="SM00355">
    <property type="entry name" value="ZnF_C2H2"/>
    <property type="match status" value="3"/>
</dbReference>
<feature type="compositionally biased region" description="Basic residues" evidence="2">
    <location>
        <begin position="254"/>
        <end position="270"/>
    </location>
</feature>
<evidence type="ECO:0000256" key="2">
    <source>
        <dbReference type="SAM" id="MobiDB-lite"/>
    </source>
</evidence>
<keyword evidence="1" id="KW-0863">Zinc-finger</keyword>
<dbReference type="PROSITE" id="PS00028">
    <property type="entry name" value="ZINC_FINGER_C2H2_1"/>
    <property type="match status" value="2"/>
</dbReference>
<organism evidence="4 5">
    <name type="scientific">Patiria miniata</name>
    <name type="common">Bat star</name>
    <name type="synonym">Asterina miniata</name>
    <dbReference type="NCBI Taxonomy" id="46514"/>
    <lineage>
        <taxon>Eukaryota</taxon>
        <taxon>Metazoa</taxon>
        <taxon>Echinodermata</taxon>
        <taxon>Eleutherozoa</taxon>
        <taxon>Asterozoa</taxon>
        <taxon>Asteroidea</taxon>
        <taxon>Valvatacea</taxon>
        <taxon>Valvatida</taxon>
        <taxon>Asterinidae</taxon>
        <taxon>Patiria</taxon>
    </lineage>
</organism>
<dbReference type="Proteomes" id="UP000887568">
    <property type="component" value="Unplaced"/>
</dbReference>
<dbReference type="AlphaFoldDB" id="A0A914ARV3"/>
<sequence length="312" mass="35594">MQADVNTAMEGSPEHEGHQGGMRSWSYVPRRRRILPGDDFFEDGNLETSLAHKQMPVEDLDSEELLTRHEDFKCHVIGCGQSFTTVQSYEIHYNGAHRNICRDCRRSYPSNHLLDIHILESHDSLFEVMAQRQPMYQCLVESCQEKFNNSQNRREHLIKQHHYPADFRFQKGISKHRSQGKPKQTSDEAMETEAPGDGDTRSDTSPATHGDKPQTTCHPAPVENRQRRVPVNISFGRGGTRSFQRAAHPQKQQSKPKKHSGHAHKQKSHAPIKDEPMDAMLGEADGRSERDVTNVNEDSNEQESMSISNEYS</sequence>
<evidence type="ECO:0000256" key="1">
    <source>
        <dbReference type="PROSITE-ProRule" id="PRU00042"/>
    </source>
</evidence>
<dbReference type="OrthoDB" id="18440at2759"/>
<feature type="domain" description="C2H2-type" evidence="3">
    <location>
        <begin position="72"/>
        <end position="97"/>
    </location>
</feature>